<evidence type="ECO:0000313" key="2">
    <source>
        <dbReference type="EnsemblMetazoa" id="AMEM015075-PA"/>
    </source>
</evidence>
<protein>
    <recommendedName>
        <fullName evidence="4">VWFD domain-containing protein</fullName>
    </recommendedName>
</protein>
<dbReference type="PROSITE" id="PS51257">
    <property type="entry name" value="PROKAR_LIPOPROTEIN"/>
    <property type="match status" value="1"/>
</dbReference>
<feature type="signal peptide" evidence="1">
    <location>
        <begin position="1"/>
        <end position="30"/>
    </location>
</feature>
<accession>A0A182VHI7</accession>
<dbReference type="STRING" id="30066.A0A182VHI7"/>
<evidence type="ECO:0000256" key="1">
    <source>
        <dbReference type="SAM" id="SignalP"/>
    </source>
</evidence>
<evidence type="ECO:0008006" key="4">
    <source>
        <dbReference type="Google" id="ProtNLM"/>
    </source>
</evidence>
<keyword evidence="1" id="KW-0732">Signal</keyword>
<organism evidence="2 3">
    <name type="scientific">Anopheles merus</name>
    <name type="common">Mosquito</name>
    <dbReference type="NCBI Taxonomy" id="30066"/>
    <lineage>
        <taxon>Eukaryota</taxon>
        <taxon>Metazoa</taxon>
        <taxon>Ecdysozoa</taxon>
        <taxon>Arthropoda</taxon>
        <taxon>Hexapoda</taxon>
        <taxon>Insecta</taxon>
        <taxon>Pterygota</taxon>
        <taxon>Neoptera</taxon>
        <taxon>Endopterygota</taxon>
        <taxon>Diptera</taxon>
        <taxon>Nematocera</taxon>
        <taxon>Culicoidea</taxon>
        <taxon>Culicidae</taxon>
        <taxon>Anophelinae</taxon>
        <taxon>Anopheles</taxon>
    </lineage>
</organism>
<dbReference type="Proteomes" id="UP000075903">
    <property type="component" value="Unassembled WGS sequence"/>
</dbReference>
<keyword evidence="3" id="KW-1185">Reference proteome</keyword>
<dbReference type="VEuPathDB" id="VectorBase:AMEM015075"/>
<dbReference type="GeneID" id="121592272"/>
<dbReference type="RefSeq" id="XP_041769608.1">
    <property type="nucleotide sequence ID" value="XM_041913674.1"/>
</dbReference>
<reference evidence="2" key="1">
    <citation type="submission" date="2020-05" db="UniProtKB">
        <authorList>
            <consortium name="EnsemblMetazoa"/>
        </authorList>
    </citation>
    <scope>IDENTIFICATION</scope>
    <source>
        <strain evidence="2">MAF</strain>
    </source>
</reference>
<sequence>MVPHRWCRRASVFCSVFVMLSCVCFQPVHTIIVPVEPVTTVPAVVSTTISPNATASRSPQQARAAEQPQSAAVAYQLPCSAEKPFVFERSSKGLQLYLLDGTGLYRIEDGESSGGMVKSLISTLPKRYVEARKLQVLDIKLGDSDHLLFVVTTDQWHNVFLADLDLAIGATSAQPIQRIKYSGNFSKAHLLECNDSIYMVTIVTYANTGKIRVYRWQQSYFSLESTKEVPSIDDVRCHCPSTLLLLALDYAQLPERSLAHVLLLDSTERPVKVQEMFFLYGPLASFTLNGELYLIRHVSKDKSYLYQWSAEGRFVRTRKLSQQFQHITTLTRWKDTLAVAFEDTVRLYGGSGSGGKHDLLETEIPFTLPGTNASESRTQLTPASAGERLRRLYGLRATAAGEVLLATEFYCPGPGENPTNSSTALHVYKLSVMSVARSAEGDAQASGFQALNSCLHRLKQELNERKKWIDVIRVQLSRKNLVLDAIAQGGPARSTLLHPTVQLSSVVLPNDNPHLLPPSRTILNGQSLLLRHYRMATDLNQVLLRNRARTEIQGDLHVAGNVHTRCSRIRAVRAQDSSGTEQRHTRRTRSTVRVTTGPSYYRVLKAKEIVTDSALSKRFLLRSKMNVLPGTMQLDELTAGSVRVEHGHINQIPIPTRTVLQDAATHGYRGHKVFRTVKSFRLNADHLNGQPLSTEIIESGLRYASDGITIKTDLCRTRNLILRNTLNGFRLRQLVSSYQRTVQVKGNLVLAGQACIKNLQFASTLNGIRSGELLDRLSNQTITGPVFVSKGFTHNLQVRQVNGDLLSNYATTVQPNQNGAHQSLQINAPVRAEKMVILGDLIANHEQQQFTPHIGTRPGDFRQLYTGKLLLNGSLRLKVASINAANITLMGQSVTSKPYDQYLLRTERQVINHPLAYHAAQFQYLFANTLNSVALWQFSLTHRNWQNSFYLQDATVLGHVRPARIAKRLHSMQQNRIDVGAHVHVCDVKEFTGTLRMTHLRTGSIDGTLSPDALWRKDEQQTHGRAAAAPKALYGRTELRQSAVVVRGPLQTAGFNGRTAYELAELAKPPRRRYQLLQLAAVNATTASVRQLADLSLGEVLQRFVASVHHQHPDAAVGGKVPSFAKIIAPAEPQRIAAASVGHINFCPVQRLLQETVPSRGARPGRPIAGHKRVLGPVQIRQRLAADRINGHETGQLGRIVTRGTDAIPQSIDARWHFGTLDTGYLTAKLINRTPLARLALRSDETLPLQSELLIDRLEVSVLQLPKLPPWMFEPNVAGSPPVRIPHSVTRLRYHGSIHGHVRDPTHPLHQLLLAPSLDQTRLVTGGLVFAGQSVHFGNCSTQAGGSIKRVERAARGCLRRDPASSAGRPPSVFQHEQALLPAGPDPVSIRGSLLVADTGYLTARTIAGVHVADRLGPNADLYRVASHIGRLPIVGEKRFPTGTSVHNLTLLEPGGGGTGDNDSFWSRLAFCGHPSQHACPAALHFDRSIVVGGLLAAGQLNTVPLEGFFHAFAKRQSTLMQQSKLHHIQDFPGTLTVSELRLTGPDTILHYVNGIPLGELVLRSTANDTHQIVPGAKSFRALHIDGPLALQQLNGRPLAQTKRSSITPEEAQPQHEAIVFNRPVLLADLQTRALYHLRTASARLATGARAATVQLPSELQLHAGQRHPLALLQQRTLYGARSRTTLGRTSRPVDADSPGQVTLDSGDTVRFHCSPDERSLRVELRRYPTNRTSEQRLHELPPAAGCSQPTDTYALNRTTVLILLRHGTATVTLYQYDVGRGHLVPLRLPAPSTGCQHVRLLRPNHDTLMLATAGCANASPHSGGIQIYHLDGSAAALPVRLRHFQTIDLVAPVTGMVSADAGATLVVRDDATRWHRYKYSSVRGWTQDDSLLP</sequence>
<evidence type="ECO:0000313" key="3">
    <source>
        <dbReference type="Proteomes" id="UP000075903"/>
    </source>
</evidence>
<dbReference type="EnsemblMetazoa" id="AMEM015075-RA">
    <property type="protein sequence ID" value="AMEM015075-PA"/>
    <property type="gene ID" value="AMEM015075"/>
</dbReference>
<name>A0A182VHI7_ANOME</name>
<feature type="chain" id="PRO_5008139740" description="VWFD domain-containing protein" evidence="1">
    <location>
        <begin position="31"/>
        <end position="1894"/>
    </location>
</feature>
<proteinExistence type="predicted"/>
<dbReference type="VEuPathDB" id="VectorBase:AMEM21_013713"/>
<dbReference type="KEGG" id="amer:121592272"/>